<dbReference type="eggNOG" id="COG3668">
    <property type="taxonomic scope" value="Bacteria"/>
</dbReference>
<dbReference type="OrthoDB" id="595470at2"/>
<evidence type="ECO:0000313" key="2">
    <source>
        <dbReference type="EMBL" id="ABD89909.1"/>
    </source>
</evidence>
<sequence length="120" mass="12880">MPADGSASCPDDSESPTVVLEQITYIAERSPAAAEKIIARMQEARRLLAEHPHSAPPGLIPGTRRMVVNPYILTVRQRNGVVEIAAIRHPGQSDAYKPIEALDLDDDDNDGGTSPPISSI</sequence>
<dbReference type="AlphaFoldDB" id="Q20Y77"/>
<dbReference type="Gene3D" id="3.30.2310.20">
    <property type="entry name" value="RelE-like"/>
    <property type="match status" value="1"/>
</dbReference>
<evidence type="ECO:0008006" key="3">
    <source>
        <dbReference type="Google" id="ProtNLM"/>
    </source>
</evidence>
<dbReference type="HOGENOM" id="CLU_2047907_0_0_5"/>
<dbReference type="Pfam" id="PF05016">
    <property type="entry name" value="ParE_toxin"/>
    <property type="match status" value="1"/>
</dbReference>
<dbReference type="STRING" id="316056.RPC_4386"/>
<gene>
    <name evidence="2" type="ordered locus">RPC_4386</name>
</gene>
<dbReference type="InterPro" id="IPR035093">
    <property type="entry name" value="RelE/ParE_toxin_dom_sf"/>
</dbReference>
<dbReference type="EMBL" id="CP000301">
    <property type="protein sequence ID" value="ABD89909.1"/>
    <property type="molecule type" value="Genomic_DNA"/>
</dbReference>
<name>Q20Y77_RHOPB</name>
<dbReference type="InterPro" id="IPR007712">
    <property type="entry name" value="RelE/ParE_toxin"/>
</dbReference>
<organism evidence="2">
    <name type="scientific">Rhodopseudomonas palustris (strain BisB18)</name>
    <dbReference type="NCBI Taxonomy" id="316056"/>
    <lineage>
        <taxon>Bacteria</taxon>
        <taxon>Pseudomonadati</taxon>
        <taxon>Pseudomonadota</taxon>
        <taxon>Alphaproteobacteria</taxon>
        <taxon>Hyphomicrobiales</taxon>
        <taxon>Nitrobacteraceae</taxon>
        <taxon>Rhodopseudomonas</taxon>
    </lineage>
</organism>
<dbReference type="RefSeq" id="WP_011474790.1">
    <property type="nucleotide sequence ID" value="NC_007925.1"/>
</dbReference>
<accession>Q20Y77</accession>
<protein>
    <recommendedName>
        <fullName evidence="3">Type II toxin-antitoxin system RelE/ParE family toxin</fullName>
    </recommendedName>
</protein>
<evidence type="ECO:0000256" key="1">
    <source>
        <dbReference type="ARBA" id="ARBA00022649"/>
    </source>
</evidence>
<dbReference type="KEGG" id="rpc:RPC_4386"/>
<keyword evidence="1" id="KW-1277">Toxin-antitoxin system</keyword>
<proteinExistence type="predicted"/>
<reference evidence="2" key="1">
    <citation type="submission" date="2006-03" db="EMBL/GenBank/DDBJ databases">
        <title>Complete sequence of Rhodopseudomonas palustris BisB18.</title>
        <authorList>
            <consortium name="US DOE Joint Genome Institute"/>
            <person name="Copeland A."/>
            <person name="Lucas S."/>
            <person name="Lapidus A."/>
            <person name="Barry K."/>
            <person name="Detter J.C."/>
            <person name="Glavina del Rio T."/>
            <person name="Hammon N."/>
            <person name="Israni S."/>
            <person name="Dalin E."/>
            <person name="Tice H."/>
            <person name="Pitluck S."/>
            <person name="Chain P."/>
            <person name="Malfatti S."/>
            <person name="Shin M."/>
            <person name="Vergez L."/>
            <person name="Schmutz J."/>
            <person name="Larimer F."/>
            <person name="Land M."/>
            <person name="Hauser L."/>
            <person name="Pelletier D.A."/>
            <person name="Kyrpides N."/>
            <person name="Anderson I."/>
            <person name="Oda Y."/>
            <person name="Harwood C.S."/>
            <person name="Richardson P."/>
        </authorList>
    </citation>
    <scope>NUCLEOTIDE SEQUENCE [LARGE SCALE GENOMIC DNA]</scope>
    <source>
        <strain evidence="2">BisB18</strain>
    </source>
</reference>